<sequence length="431" mass="47495">MTAEQARQSGPVEPAEPVARTPERRTELDALRALVVVGLVFFHSALVFDSRDDFYVKNEQTTEATMIGAGLGVVWAMPMLFLAAGLGTWYSLRRRGAAGFVRERLLRLAVPLVFAELTLLPLPQWLRERAADPGYRESYADFLPRYYDVRFEPEEFPFVVQGEVFETGHLWFVVLLLAFSLMLVPFVSLLRGLPGGRARGARAARERLGSLVARRRGAVVLLPALPLAVVSPLLGLEEDYGGWHRWAYLLFFLYGFALAADRRLREAMRRDAGLAAVFGLVLFVAALPGFMTADDPFVDMTPVALACRTVYGAAGWCWLVAILGLLDRRAVRKAAAPGTRAANGRAGRFYAYLGPAVLPLYVLHQPIVVAVAYGVVGWETPMPVKYLAIVALSLAGTFAAYELLVRRTPVTRFLFGMRAPAPPRARGRLSG</sequence>
<feature type="transmembrane region" description="Helical" evidence="2">
    <location>
        <begin position="104"/>
        <end position="126"/>
    </location>
</feature>
<evidence type="ECO:0000259" key="3">
    <source>
        <dbReference type="Pfam" id="PF01757"/>
    </source>
</evidence>
<feature type="transmembrane region" description="Helical" evidence="2">
    <location>
        <begin position="272"/>
        <end position="291"/>
    </location>
</feature>
<dbReference type="Proteomes" id="UP001500016">
    <property type="component" value="Unassembled WGS sequence"/>
</dbReference>
<feature type="transmembrane region" description="Helical" evidence="2">
    <location>
        <begin position="68"/>
        <end position="92"/>
    </location>
</feature>
<reference evidence="4 5" key="1">
    <citation type="journal article" date="2019" name="Int. J. Syst. Evol. Microbiol.">
        <title>The Global Catalogue of Microorganisms (GCM) 10K type strain sequencing project: providing services to taxonomists for standard genome sequencing and annotation.</title>
        <authorList>
            <consortium name="The Broad Institute Genomics Platform"/>
            <consortium name="The Broad Institute Genome Sequencing Center for Infectious Disease"/>
            <person name="Wu L."/>
            <person name="Ma J."/>
        </authorList>
    </citation>
    <scope>NUCLEOTIDE SEQUENCE [LARGE SCALE GENOMIC DNA]</scope>
    <source>
        <strain evidence="4 5">JCM 15478</strain>
    </source>
</reference>
<dbReference type="EMBL" id="BAAAPE010000028">
    <property type="protein sequence ID" value="GAA2102517.1"/>
    <property type="molecule type" value="Genomic_DNA"/>
</dbReference>
<evidence type="ECO:0000313" key="4">
    <source>
        <dbReference type="EMBL" id="GAA2102517.1"/>
    </source>
</evidence>
<feature type="transmembrane region" description="Helical" evidence="2">
    <location>
        <begin position="30"/>
        <end position="48"/>
    </location>
</feature>
<keyword evidence="2" id="KW-1133">Transmembrane helix</keyword>
<keyword evidence="2" id="KW-0472">Membrane</keyword>
<protein>
    <recommendedName>
        <fullName evidence="3">Acyltransferase 3 domain-containing protein</fullName>
    </recommendedName>
</protein>
<feature type="domain" description="Acyltransferase 3" evidence="3">
    <location>
        <begin position="27"/>
        <end position="401"/>
    </location>
</feature>
<evidence type="ECO:0000256" key="1">
    <source>
        <dbReference type="SAM" id="MobiDB-lite"/>
    </source>
</evidence>
<accession>A0ABN2X125</accession>
<dbReference type="InterPro" id="IPR050623">
    <property type="entry name" value="Glucan_succinyl_AcylTrfase"/>
</dbReference>
<organism evidence="4 5">
    <name type="scientific">Streptomyces albiaxialis</name>
    <dbReference type="NCBI Taxonomy" id="329523"/>
    <lineage>
        <taxon>Bacteria</taxon>
        <taxon>Bacillati</taxon>
        <taxon>Actinomycetota</taxon>
        <taxon>Actinomycetes</taxon>
        <taxon>Kitasatosporales</taxon>
        <taxon>Streptomycetaceae</taxon>
        <taxon>Streptomyces</taxon>
    </lineage>
</organism>
<proteinExistence type="predicted"/>
<feature type="transmembrane region" description="Helical" evidence="2">
    <location>
        <begin position="170"/>
        <end position="190"/>
    </location>
</feature>
<feature type="region of interest" description="Disordered" evidence="1">
    <location>
        <begin position="1"/>
        <end position="23"/>
    </location>
</feature>
<dbReference type="PANTHER" id="PTHR36927:SF3">
    <property type="entry name" value="GLUCANS BIOSYNTHESIS PROTEIN C"/>
    <property type="match status" value="1"/>
</dbReference>
<dbReference type="PANTHER" id="PTHR36927">
    <property type="entry name" value="BLR4337 PROTEIN"/>
    <property type="match status" value="1"/>
</dbReference>
<comment type="caution">
    <text evidence="4">The sequence shown here is derived from an EMBL/GenBank/DDBJ whole genome shotgun (WGS) entry which is preliminary data.</text>
</comment>
<dbReference type="Pfam" id="PF01757">
    <property type="entry name" value="Acyl_transf_3"/>
    <property type="match status" value="1"/>
</dbReference>
<feature type="transmembrane region" description="Helical" evidence="2">
    <location>
        <begin position="217"/>
        <end position="236"/>
    </location>
</feature>
<dbReference type="RefSeq" id="WP_344535148.1">
    <property type="nucleotide sequence ID" value="NZ_BAAAPE010000028.1"/>
</dbReference>
<feature type="transmembrane region" description="Helical" evidence="2">
    <location>
        <begin position="349"/>
        <end position="374"/>
    </location>
</feature>
<dbReference type="InterPro" id="IPR002656">
    <property type="entry name" value="Acyl_transf_3_dom"/>
</dbReference>
<feature type="transmembrane region" description="Helical" evidence="2">
    <location>
        <begin position="303"/>
        <end position="326"/>
    </location>
</feature>
<name>A0ABN2X125_9ACTN</name>
<feature type="transmembrane region" description="Helical" evidence="2">
    <location>
        <begin position="386"/>
        <end position="405"/>
    </location>
</feature>
<gene>
    <name evidence="4" type="ORF">GCM10009801_76610</name>
</gene>
<evidence type="ECO:0000313" key="5">
    <source>
        <dbReference type="Proteomes" id="UP001500016"/>
    </source>
</evidence>
<evidence type="ECO:0000256" key="2">
    <source>
        <dbReference type="SAM" id="Phobius"/>
    </source>
</evidence>
<keyword evidence="5" id="KW-1185">Reference proteome</keyword>
<keyword evidence="2" id="KW-0812">Transmembrane</keyword>
<feature type="transmembrane region" description="Helical" evidence="2">
    <location>
        <begin position="242"/>
        <end position="260"/>
    </location>
</feature>